<comment type="similarity">
    <text evidence="2">Belongs to the DoxX family.</text>
</comment>
<dbReference type="Pfam" id="PF07681">
    <property type="entry name" value="DoxX"/>
    <property type="match status" value="1"/>
</dbReference>
<reference evidence="8 9" key="1">
    <citation type="submission" date="2021-05" db="EMBL/GenBank/DDBJ databases">
        <title>A Polyphasic approach of four new species of the genus Ohtaekwangia: Ohtaekwangia histidinii sp. nov., Ohtaekwangia cretensis sp. nov., Ohtaekwangia indiensis sp. nov., Ohtaekwangia reichenbachii sp. nov. from diverse environment.</title>
        <authorList>
            <person name="Octaviana S."/>
        </authorList>
    </citation>
    <scope>NUCLEOTIDE SEQUENCE [LARGE SCALE GENOMIC DNA]</scope>
    <source>
        <strain evidence="8 9">PWU4</strain>
    </source>
</reference>
<comment type="subcellular location">
    <subcellularLocation>
        <location evidence="1">Cell membrane</location>
        <topology evidence="1">Multi-pass membrane protein</topology>
    </subcellularLocation>
</comment>
<dbReference type="PANTHER" id="PTHR33452">
    <property type="entry name" value="OXIDOREDUCTASE CATD-RELATED"/>
    <property type="match status" value="1"/>
</dbReference>
<dbReference type="GO" id="GO:0005886">
    <property type="term" value="C:plasma membrane"/>
    <property type="evidence" value="ECO:0007669"/>
    <property type="project" value="UniProtKB-SubCell"/>
</dbReference>
<evidence type="ECO:0000256" key="5">
    <source>
        <dbReference type="ARBA" id="ARBA00022989"/>
    </source>
</evidence>
<feature type="transmembrane region" description="Helical" evidence="7">
    <location>
        <begin position="120"/>
        <end position="140"/>
    </location>
</feature>
<dbReference type="EMBL" id="JAHESF010000012">
    <property type="protein sequence ID" value="MBT1698034.1"/>
    <property type="molecule type" value="Genomic_DNA"/>
</dbReference>
<evidence type="ECO:0000313" key="8">
    <source>
        <dbReference type="EMBL" id="MBT1698034.1"/>
    </source>
</evidence>
<sequence length="146" mass="16208">MKHLLFSTTGDWAGFILRILLGAIMLPHGAQKLFGWFGGYGFTPTMQFFTDTLKLPWIIGLLVITLEFFGAAALIAGFASKVWAFGLLVVMVGAIITTNYKHGLFMNWFGTQQGEGYEYHLLVIGICLVIMLLGSGRLSLDNWIEK</sequence>
<feature type="transmembrane region" description="Helical" evidence="7">
    <location>
        <begin position="55"/>
        <end position="75"/>
    </location>
</feature>
<keyword evidence="3" id="KW-1003">Cell membrane</keyword>
<comment type="caution">
    <text evidence="8">The sequence shown here is derived from an EMBL/GenBank/DDBJ whole genome shotgun (WGS) entry which is preliminary data.</text>
</comment>
<feature type="transmembrane region" description="Helical" evidence="7">
    <location>
        <begin position="12"/>
        <end position="30"/>
    </location>
</feature>
<evidence type="ECO:0000256" key="3">
    <source>
        <dbReference type="ARBA" id="ARBA00022475"/>
    </source>
</evidence>
<dbReference type="InterPro" id="IPR051907">
    <property type="entry name" value="DoxX-like_oxidoreductase"/>
</dbReference>
<keyword evidence="4 7" id="KW-0812">Transmembrane</keyword>
<dbReference type="PANTHER" id="PTHR33452:SF1">
    <property type="entry name" value="INNER MEMBRANE PROTEIN YPHA-RELATED"/>
    <property type="match status" value="1"/>
</dbReference>
<feature type="transmembrane region" description="Helical" evidence="7">
    <location>
        <begin position="82"/>
        <end position="100"/>
    </location>
</feature>
<protein>
    <submittedName>
        <fullName evidence="8">DoxX family protein</fullName>
    </submittedName>
</protein>
<dbReference type="RefSeq" id="WP_254163905.1">
    <property type="nucleotide sequence ID" value="NZ_JAHESF010000012.1"/>
</dbReference>
<organism evidence="8 9">
    <name type="scientific">Chryseosolibacter histidini</name>
    <dbReference type="NCBI Taxonomy" id="2782349"/>
    <lineage>
        <taxon>Bacteria</taxon>
        <taxon>Pseudomonadati</taxon>
        <taxon>Bacteroidota</taxon>
        <taxon>Cytophagia</taxon>
        <taxon>Cytophagales</taxon>
        <taxon>Chryseotaleaceae</taxon>
        <taxon>Chryseosolibacter</taxon>
    </lineage>
</organism>
<keyword evidence="9" id="KW-1185">Reference proteome</keyword>
<accession>A0AAP2GJI0</accession>
<proteinExistence type="inferred from homology"/>
<gene>
    <name evidence="8" type="ORF">KK083_14170</name>
</gene>
<dbReference type="InterPro" id="IPR032808">
    <property type="entry name" value="DoxX"/>
</dbReference>
<evidence type="ECO:0000256" key="2">
    <source>
        <dbReference type="ARBA" id="ARBA00006679"/>
    </source>
</evidence>
<dbReference type="AlphaFoldDB" id="A0AAP2GJI0"/>
<dbReference type="Proteomes" id="UP001319200">
    <property type="component" value="Unassembled WGS sequence"/>
</dbReference>
<evidence type="ECO:0000256" key="4">
    <source>
        <dbReference type="ARBA" id="ARBA00022692"/>
    </source>
</evidence>
<name>A0AAP2GJI0_9BACT</name>
<evidence type="ECO:0000256" key="6">
    <source>
        <dbReference type="ARBA" id="ARBA00023136"/>
    </source>
</evidence>
<evidence type="ECO:0000313" key="9">
    <source>
        <dbReference type="Proteomes" id="UP001319200"/>
    </source>
</evidence>
<keyword evidence="6 7" id="KW-0472">Membrane</keyword>
<evidence type="ECO:0000256" key="1">
    <source>
        <dbReference type="ARBA" id="ARBA00004651"/>
    </source>
</evidence>
<keyword evidence="5 7" id="KW-1133">Transmembrane helix</keyword>
<evidence type="ECO:0000256" key="7">
    <source>
        <dbReference type="SAM" id="Phobius"/>
    </source>
</evidence>